<proteinExistence type="inferred from homology"/>
<dbReference type="AlphaFoldDB" id="A0A8D5G4W0"/>
<organism evidence="4 5">
    <name type="scientific">Methyloradius palustris</name>
    <dbReference type="NCBI Taxonomy" id="2778876"/>
    <lineage>
        <taxon>Bacteria</taxon>
        <taxon>Pseudomonadati</taxon>
        <taxon>Pseudomonadota</taxon>
        <taxon>Betaproteobacteria</taxon>
        <taxon>Nitrosomonadales</taxon>
        <taxon>Methylophilaceae</taxon>
        <taxon>Methyloradius</taxon>
    </lineage>
</organism>
<comment type="caution">
    <text evidence="1">Lacks conserved residue(s) required for the propagation of feature annotation.</text>
</comment>
<evidence type="ECO:0000256" key="1">
    <source>
        <dbReference type="HAMAP-Rule" id="MF_01411"/>
    </source>
</evidence>
<feature type="region of interest" description="Disordered" evidence="2">
    <location>
        <begin position="152"/>
        <end position="177"/>
    </location>
</feature>
<keyword evidence="1" id="KW-0998">Cell outer membrane</keyword>
<protein>
    <recommendedName>
        <fullName evidence="1">LPS-assembly protein LptD</fullName>
    </recommendedName>
</protein>
<dbReference type="Pfam" id="PF04453">
    <property type="entry name" value="LptD"/>
    <property type="match status" value="1"/>
</dbReference>
<dbReference type="GO" id="GO:0009279">
    <property type="term" value="C:cell outer membrane"/>
    <property type="evidence" value="ECO:0007669"/>
    <property type="project" value="UniProtKB-SubCell"/>
</dbReference>
<dbReference type="InterPro" id="IPR007543">
    <property type="entry name" value="LptD_C"/>
</dbReference>
<feature type="compositionally biased region" description="Polar residues" evidence="2">
    <location>
        <begin position="152"/>
        <end position="174"/>
    </location>
</feature>
<sequence precursor="true">MKIHSTTLAICLIFTAYGSAYAEQTSDTTEAIKPIVDAETSPDSVVIEGDQLQIQMNRKFKSIGNAVLHQQKQDIYGDTIEYDIENKELHAIGNVRLITSGGSVTGPELRMQLEESTGRIDDAKFSMNKALALPSAKSSNLAIDQSASLVGATQQLSSPSNDQPLPSASKQQNGARGDARVILLEGEDKKRFKHSRYTTCDANSDDWYIKSSDLVIDNYTKTATARNAVVEFQGVPILYTPWIDFSFLNQRKSGLLTPTVGTTSKSGFEVLTPFYWNIAPNMDATLATRYLSRRGLQYQGELRYVTETYSGIDNIEYLDNDDTTGKARYYAKLKHTQNFGNGWSGGFSVEKVSDNQYFSDLSTRITATSVVNLPQQGSLSYVDDAWNFNALVQKYQTLDGVSFPYERLPQLTLTRNDDFGLLSSNVYSQWVSFNRNSSAPLTTLTPSGASISTAVTGNRFVAYPSISLPMAQPYGYITPKLGVRYSSYSLNNSAYSVTDASGVTTAGNYESTSQSIPTFTLDSGLFFDRNARVVNNSYTQTLEPRLFYVYIPYKDQSMLPVFDSSDSDLNMGSLFRENQFIGNDRINNANQLSLAVTTRMIDNKTGEQRLAASLGQRFYFDDQKVFIPGTPVRSGNSSDIVAALTAKLLSKWSVDAAWQFNTDTGKAVKSNIGTRYSPEPGKTLNLSYRYTENFLDQINVSGQWPLTPNWYGLARYNYSFKETQPIEGLAGLEYDAGCWVARGVFQRVSTATANANYAIFVQLELGGLTSIGSDPLSLLNRSIPGYTNSSLIPNSVQQPTY</sequence>
<comment type="subunit">
    <text evidence="1">Component of the lipopolysaccharide transport and assembly complex. Interacts with LptE and LptA.</text>
</comment>
<dbReference type="KEGG" id="mpau:ZMTM_20440"/>
<dbReference type="GO" id="GO:1990351">
    <property type="term" value="C:transporter complex"/>
    <property type="evidence" value="ECO:0007669"/>
    <property type="project" value="TreeGrafter"/>
</dbReference>
<dbReference type="Proteomes" id="UP000826722">
    <property type="component" value="Chromosome"/>
</dbReference>
<feature type="signal peptide" evidence="1">
    <location>
        <begin position="1"/>
        <end position="22"/>
    </location>
</feature>
<comment type="similarity">
    <text evidence="1">Belongs to the LptD family.</text>
</comment>
<dbReference type="EMBL" id="AP024110">
    <property type="protein sequence ID" value="BCM25785.1"/>
    <property type="molecule type" value="Genomic_DNA"/>
</dbReference>
<comment type="function">
    <text evidence="1">Together with LptE, is involved in the assembly of lipopolysaccharide (LPS) at the surface of the outer membrane.</text>
</comment>
<evidence type="ECO:0000259" key="3">
    <source>
        <dbReference type="Pfam" id="PF04453"/>
    </source>
</evidence>
<keyword evidence="1" id="KW-0472">Membrane</keyword>
<accession>A0A8D5G4W0</accession>
<evidence type="ECO:0000256" key="2">
    <source>
        <dbReference type="SAM" id="MobiDB-lite"/>
    </source>
</evidence>
<dbReference type="Gene3D" id="2.60.450.10">
    <property type="entry name" value="Lipopolysaccharide (LPS) transport protein A like domain"/>
    <property type="match status" value="1"/>
</dbReference>
<dbReference type="HAMAP" id="MF_01411">
    <property type="entry name" value="LPS_assembly_LptD"/>
    <property type="match status" value="1"/>
</dbReference>
<dbReference type="InterPro" id="IPR020889">
    <property type="entry name" value="LipoPS_assembly_LptD"/>
</dbReference>
<dbReference type="PANTHER" id="PTHR30189:SF1">
    <property type="entry name" value="LPS-ASSEMBLY PROTEIN LPTD"/>
    <property type="match status" value="1"/>
</dbReference>
<reference evidence="4" key="1">
    <citation type="journal article" date="2021" name="Arch. Microbiol.">
        <title>Methyloradius palustris gen. nov., sp. nov., a methanol-oxidizing bacterium isolated from snow.</title>
        <authorList>
            <person name="Miyadera T."/>
            <person name="Kojima H."/>
            <person name="Fukui M."/>
        </authorList>
    </citation>
    <scope>NUCLEOTIDE SEQUENCE</scope>
    <source>
        <strain evidence="4">Zm11</strain>
    </source>
</reference>
<dbReference type="RefSeq" id="WP_225907013.1">
    <property type="nucleotide sequence ID" value="NZ_AP024110.1"/>
</dbReference>
<dbReference type="GO" id="GO:0015920">
    <property type="term" value="P:lipopolysaccharide transport"/>
    <property type="evidence" value="ECO:0007669"/>
    <property type="project" value="InterPro"/>
</dbReference>
<comment type="subcellular location">
    <subcellularLocation>
        <location evidence="1">Cell outer membrane</location>
    </subcellularLocation>
</comment>
<keyword evidence="1" id="KW-0732">Signal</keyword>
<dbReference type="InterPro" id="IPR050218">
    <property type="entry name" value="LptD"/>
</dbReference>
<dbReference type="GO" id="GO:0043165">
    <property type="term" value="P:Gram-negative-bacterium-type cell outer membrane assembly"/>
    <property type="evidence" value="ECO:0007669"/>
    <property type="project" value="UniProtKB-UniRule"/>
</dbReference>
<keyword evidence="5" id="KW-1185">Reference proteome</keyword>
<evidence type="ECO:0000313" key="5">
    <source>
        <dbReference type="Proteomes" id="UP000826722"/>
    </source>
</evidence>
<name>A0A8D5G4W0_9PROT</name>
<evidence type="ECO:0000313" key="4">
    <source>
        <dbReference type="EMBL" id="BCM25785.1"/>
    </source>
</evidence>
<gene>
    <name evidence="1 4" type="primary">lptD</name>
    <name evidence="4" type="ORF">ZMTM_20440</name>
</gene>
<feature type="chain" id="PRO_5035030653" description="LPS-assembly protein LptD" evidence="1">
    <location>
        <begin position="23"/>
        <end position="801"/>
    </location>
</feature>
<dbReference type="PANTHER" id="PTHR30189">
    <property type="entry name" value="LPS-ASSEMBLY PROTEIN"/>
    <property type="match status" value="1"/>
</dbReference>
<feature type="domain" description="LptD C-terminal" evidence="3">
    <location>
        <begin position="327"/>
        <end position="710"/>
    </location>
</feature>